<dbReference type="EMBL" id="AWEY01000032">
    <property type="protein sequence ID" value="ERK38982.1"/>
    <property type="molecule type" value="Genomic_DNA"/>
</dbReference>
<evidence type="ECO:0000259" key="3">
    <source>
        <dbReference type="SMART" id="SM00477"/>
    </source>
</evidence>
<comment type="caution">
    <text evidence="5">The sequence shown here is derived from an EMBL/GenBank/DDBJ whole genome shotgun (WGS) entry which is preliminary data.</text>
</comment>
<feature type="binding site" evidence="2">
    <location>
        <position position="188"/>
    </location>
    <ligand>
        <name>Mg(2+)</name>
        <dbReference type="ChEBI" id="CHEBI:18420"/>
        <note>catalytic</note>
    </ligand>
</feature>
<evidence type="ECO:0000313" key="5">
    <source>
        <dbReference type="EMBL" id="ERK38982.1"/>
    </source>
</evidence>
<dbReference type="InterPro" id="IPR001604">
    <property type="entry name" value="Endo_G_ENPP1-like_dom"/>
</dbReference>
<dbReference type="SMART" id="SM00477">
    <property type="entry name" value="NUC"/>
    <property type="match status" value="1"/>
</dbReference>
<dbReference type="RefSeq" id="WP_021590117.1">
    <property type="nucleotide sequence ID" value="NZ_AWEY01000032.1"/>
</dbReference>
<evidence type="ECO:0000313" key="6">
    <source>
        <dbReference type="Proteomes" id="UP000016648"/>
    </source>
</evidence>
<dbReference type="PANTHER" id="PTHR13966">
    <property type="entry name" value="ENDONUCLEASE RELATED"/>
    <property type="match status" value="1"/>
</dbReference>
<evidence type="ECO:0000256" key="1">
    <source>
        <dbReference type="PIRSR" id="PIRSR640255-1"/>
    </source>
</evidence>
<dbReference type="GO" id="GO:0004519">
    <property type="term" value="F:endonuclease activity"/>
    <property type="evidence" value="ECO:0007669"/>
    <property type="project" value="UniProtKB-KW"/>
</dbReference>
<keyword evidence="5" id="KW-0378">Hydrolase</keyword>
<dbReference type="GO" id="GO:0016787">
    <property type="term" value="F:hydrolase activity"/>
    <property type="evidence" value="ECO:0007669"/>
    <property type="project" value="InterPro"/>
</dbReference>
<dbReference type="InterPro" id="IPR040255">
    <property type="entry name" value="Non-specific_endonuclease"/>
</dbReference>
<evidence type="ECO:0000256" key="2">
    <source>
        <dbReference type="PIRSR" id="PIRSR640255-2"/>
    </source>
</evidence>
<dbReference type="GO" id="GO:0003676">
    <property type="term" value="F:nucleic acid binding"/>
    <property type="evidence" value="ECO:0007669"/>
    <property type="project" value="InterPro"/>
</dbReference>
<dbReference type="GO" id="GO:0046872">
    <property type="term" value="F:metal ion binding"/>
    <property type="evidence" value="ECO:0007669"/>
    <property type="project" value="UniProtKB-KW"/>
</dbReference>
<dbReference type="Pfam" id="PF01223">
    <property type="entry name" value="Endonuclease_NS"/>
    <property type="match status" value="1"/>
</dbReference>
<protein>
    <submittedName>
        <fullName evidence="5">DNA/RNA non-specific endonuclease</fullName>
    </submittedName>
</protein>
<keyword evidence="5" id="KW-0255">Endonuclease</keyword>
<dbReference type="PANTHER" id="PTHR13966:SF5">
    <property type="entry name" value="ENDONUCLEASE G, MITOCHONDRIAL"/>
    <property type="match status" value="1"/>
</dbReference>
<gene>
    <name evidence="5" type="ORF">HMPREF9135_0745</name>
</gene>
<dbReference type="InterPro" id="IPR020821">
    <property type="entry name" value="ENPP1-3/EXOG-like_nuc-like"/>
</dbReference>
<dbReference type="AlphaFoldDB" id="U2QJK3"/>
<reference evidence="5 6" key="1">
    <citation type="submission" date="2013-08" db="EMBL/GenBank/DDBJ databases">
        <authorList>
            <person name="Durkin A.S."/>
            <person name="Haft D.R."/>
            <person name="McCorrison J."/>
            <person name="Torralba M."/>
            <person name="Gillis M."/>
            <person name="Haft D.H."/>
            <person name="Methe B."/>
            <person name="Sutton G."/>
            <person name="Nelson K.E."/>
        </authorList>
    </citation>
    <scope>NUCLEOTIDE SEQUENCE [LARGE SCALE GENOMIC DNA]</scope>
    <source>
        <strain evidence="5 6">F0067</strain>
    </source>
</reference>
<dbReference type="PATRIC" id="fig|1115809.3.peg.1753"/>
<dbReference type="Proteomes" id="UP000016648">
    <property type="component" value="Unassembled WGS sequence"/>
</dbReference>
<sequence length="313" mass="35780">MKFHHPLLYLAMAVALTACDNDDHQPDDDRKPDVNNTNRNVVKNGQRQEILRLEFPNMNHDGADNTLIIHEASVPEGNDRVNYATEWNTALKANRWSCYQMYATNQVSRTSRYKIEYGTSAYWSEQYPTDPALSAGQGWTSGKDTDPYWGSSYSHGHICPSADRLYSATANKQTFYLTNMAPMKQNFNAGVWGNMENRLRSWMNKNSPKTDTLYVCKGGTIDNPTHYTVSNRGLPIPKYFFCALLMKNAQGYKAIGFWFEHKPNKDTNLGKYAVNIHELEQLTKLDFFCNLPDDIENKVESLADDSMKRAWGL</sequence>
<organism evidence="5 6">
    <name type="scientific">Segatella baroniae F0067</name>
    <dbReference type="NCBI Taxonomy" id="1115809"/>
    <lineage>
        <taxon>Bacteria</taxon>
        <taxon>Pseudomonadati</taxon>
        <taxon>Bacteroidota</taxon>
        <taxon>Bacteroidia</taxon>
        <taxon>Bacteroidales</taxon>
        <taxon>Prevotellaceae</taxon>
        <taxon>Segatella</taxon>
    </lineage>
</organism>
<dbReference type="SUPFAM" id="SSF54060">
    <property type="entry name" value="His-Me finger endonucleases"/>
    <property type="match status" value="1"/>
</dbReference>
<feature type="domain" description="DNA/RNA non-specific endonuclease/pyrophosphatase/phosphodiesterase" evidence="4">
    <location>
        <begin position="79"/>
        <end position="294"/>
    </location>
</feature>
<name>U2QJK3_9BACT</name>
<evidence type="ECO:0000259" key="4">
    <source>
        <dbReference type="SMART" id="SM00892"/>
    </source>
</evidence>
<feature type="domain" description="ENPP1-3/EXOG-like endonuclease/phosphodiesterase" evidence="3">
    <location>
        <begin position="80"/>
        <end position="294"/>
    </location>
</feature>
<dbReference type="Gene3D" id="3.40.570.10">
    <property type="entry name" value="Extracellular Endonuclease, subunit A"/>
    <property type="match status" value="1"/>
</dbReference>
<keyword evidence="6" id="KW-1185">Reference proteome</keyword>
<dbReference type="PROSITE" id="PS51257">
    <property type="entry name" value="PROKAR_LIPOPROTEIN"/>
    <property type="match status" value="1"/>
</dbReference>
<accession>U2QJK3</accession>
<keyword evidence="5" id="KW-0540">Nuclease</keyword>
<proteinExistence type="predicted"/>
<dbReference type="InterPro" id="IPR044929">
    <property type="entry name" value="DNA/RNA_non-sp_Endonuclease_sf"/>
</dbReference>
<dbReference type="InterPro" id="IPR044925">
    <property type="entry name" value="His-Me_finger_sf"/>
</dbReference>
<dbReference type="SMART" id="SM00892">
    <property type="entry name" value="Endonuclease_NS"/>
    <property type="match status" value="1"/>
</dbReference>
<feature type="active site" description="Proton acceptor" evidence="1">
    <location>
        <position position="157"/>
    </location>
</feature>
<keyword evidence="2" id="KW-0479">Metal-binding</keyword>